<evidence type="ECO:0000313" key="2">
    <source>
        <dbReference type="Proteomes" id="UP001179614"/>
    </source>
</evidence>
<dbReference type="RefSeq" id="WP_270169896.1">
    <property type="nucleotide sequence ID" value="NZ_CP089391.1"/>
</dbReference>
<gene>
    <name evidence="1" type="ORF">I3J27_13435</name>
</gene>
<evidence type="ECO:0000313" key="1">
    <source>
        <dbReference type="EMBL" id="WBL81371.1"/>
    </source>
</evidence>
<dbReference type="InterPro" id="IPR011990">
    <property type="entry name" value="TPR-like_helical_dom_sf"/>
</dbReference>
<accession>A0ABY7MUV1</accession>
<dbReference type="SUPFAM" id="SSF48452">
    <property type="entry name" value="TPR-like"/>
    <property type="match status" value="1"/>
</dbReference>
<keyword evidence="2" id="KW-1185">Reference proteome</keyword>
<sequence length="140" mass="15445">MLSLPQELSSRVPSVDSAIDAAPPLIGGPQRDLLCTLAYVYLASGQPARALPLLRLVQRQADDDVGFLRVLAYALIADENGAEAIRIIERLEEIDRGANARAPLLLMRSHALRLVGRLDEARECFRTFRLARLLREGDVS</sequence>
<proteinExistence type="predicted"/>
<dbReference type="EMBL" id="CP089391">
    <property type="protein sequence ID" value="WBL81371.1"/>
    <property type="molecule type" value="Genomic_DNA"/>
</dbReference>
<dbReference type="Proteomes" id="UP001179614">
    <property type="component" value="Chromosome"/>
</dbReference>
<organism evidence="1 2">
    <name type="scientific">Bradyrhizobium xenonodulans</name>
    <dbReference type="NCBI Taxonomy" id="2736875"/>
    <lineage>
        <taxon>Bacteria</taxon>
        <taxon>Pseudomonadati</taxon>
        <taxon>Pseudomonadota</taxon>
        <taxon>Alphaproteobacteria</taxon>
        <taxon>Hyphomicrobiales</taxon>
        <taxon>Nitrobacteraceae</taxon>
        <taxon>Bradyrhizobium</taxon>
    </lineage>
</organism>
<dbReference type="Gene3D" id="1.25.40.10">
    <property type="entry name" value="Tetratricopeptide repeat domain"/>
    <property type="match status" value="1"/>
</dbReference>
<dbReference type="Pfam" id="PF14559">
    <property type="entry name" value="TPR_19"/>
    <property type="match status" value="1"/>
</dbReference>
<protein>
    <recommendedName>
        <fullName evidence="3">Histidine kinase</fullName>
    </recommendedName>
</protein>
<evidence type="ECO:0008006" key="3">
    <source>
        <dbReference type="Google" id="ProtNLM"/>
    </source>
</evidence>
<reference evidence="1" key="1">
    <citation type="submission" date="2021-12" db="EMBL/GenBank/DDBJ databases">
        <title>Bradyrhizobium xenonodulans sp. nov.</title>
        <authorList>
            <person name="Claassens R."/>
            <person name="Venter S.N."/>
            <person name="Beukes C.W."/>
            <person name="Stepkowski T."/>
            <person name="Steenkamp E.T."/>
        </authorList>
    </citation>
    <scope>NUCLEOTIDE SEQUENCE</scope>
    <source>
        <strain evidence="1">14AB</strain>
    </source>
</reference>
<name>A0ABY7MUV1_9BRAD</name>